<dbReference type="EMBL" id="AKRT01000353">
    <property type="protein sequence ID" value="EIR16524.1"/>
    <property type="molecule type" value="Genomic_DNA"/>
</dbReference>
<proteinExistence type="predicted"/>
<accession>A0AB72ZHH0</accession>
<sequence>MVDGFTDGEVIQHKKTAPARNRLKTHCRYYLPQPQPKNTAV</sequence>
<keyword evidence="1" id="KW-0675">Receptor</keyword>
<evidence type="ECO:0000313" key="2">
    <source>
        <dbReference type="Proteomes" id="UP000003231"/>
    </source>
</evidence>
<dbReference type="AlphaFoldDB" id="A0AB72ZHH0"/>
<dbReference type="Proteomes" id="UP000003231">
    <property type="component" value="Unassembled WGS sequence"/>
</dbReference>
<evidence type="ECO:0000313" key="1">
    <source>
        <dbReference type="EMBL" id="EIR16524.1"/>
    </source>
</evidence>
<protein>
    <submittedName>
        <fullName evidence="1">T cell receptor alpha chain</fullName>
    </submittedName>
</protein>
<organism evidence="1 2">
    <name type="scientific">Yersinia pestis PY-08</name>
    <dbReference type="NCBI Taxonomy" id="992134"/>
    <lineage>
        <taxon>Bacteria</taxon>
        <taxon>Pseudomonadati</taxon>
        <taxon>Pseudomonadota</taxon>
        <taxon>Gammaproteobacteria</taxon>
        <taxon>Enterobacterales</taxon>
        <taxon>Yersiniaceae</taxon>
        <taxon>Yersinia</taxon>
    </lineage>
</organism>
<gene>
    <name evidence="1" type="ORF">YPPY08_3125</name>
</gene>
<comment type="caution">
    <text evidence="1">The sequence shown here is derived from an EMBL/GenBank/DDBJ whole genome shotgun (WGS) entry which is preliminary data.</text>
</comment>
<name>A0AB72ZHH0_YERPE</name>
<reference evidence="1 2" key="1">
    <citation type="submission" date="2012-05" db="EMBL/GenBank/DDBJ databases">
        <title>Genome sequence of Yersinia Pestis PY-08.</title>
        <authorList>
            <person name="Santana-Cruz I."/>
            <person name="Sengamalay N."/>
            <person name="McCracken C."/>
            <person name="Daugherty S.C."/>
            <person name="Maroo A."/>
            <person name="Vara P.G."/>
            <person name="Tallon L.J."/>
            <person name="Sadzewicz L."/>
            <person name="Vinetz J.M."/>
            <person name="Cespedes Zambrano M.J."/>
            <person name="Fraser-Liggett C.M."/>
            <person name="Tettelin H."/>
        </authorList>
    </citation>
    <scope>NUCLEOTIDE SEQUENCE [LARGE SCALE GENOMIC DNA]</scope>
    <source>
        <strain evidence="1 2">PY-08</strain>
    </source>
</reference>